<evidence type="ECO:0000313" key="1">
    <source>
        <dbReference type="EMBL" id="TCT20633.1"/>
    </source>
</evidence>
<keyword evidence="2" id="KW-1185">Reference proteome</keyword>
<dbReference type="EMBL" id="SMAO01000005">
    <property type="protein sequence ID" value="TCT20633.1"/>
    <property type="molecule type" value="Genomic_DNA"/>
</dbReference>
<dbReference type="AlphaFoldDB" id="A0A4R3N0T8"/>
<evidence type="ECO:0000313" key="2">
    <source>
        <dbReference type="Proteomes" id="UP000295717"/>
    </source>
</evidence>
<gene>
    <name evidence="1" type="ORF">EDC35_10572</name>
</gene>
<comment type="caution">
    <text evidence="1">The sequence shown here is derived from an EMBL/GenBank/DDBJ whole genome shotgun (WGS) entry which is preliminary data.</text>
</comment>
<reference evidence="1 2" key="1">
    <citation type="submission" date="2019-03" db="EMBL/GenBank/DDBJ databases">
        <title>Genomic Encyclopedia of Type Strains, Phase IV (KMG-IV): sequencing the most valuable type-strain genomes for metagenomic binning, comparative biology and taxonomic classification.</title>
        <authorList>
            <person name="Goeker M."/>
        </authorList>
    </citation>
    <scope>NUCLEOTIDE SEQUENCE [LARGE SCALE GENOMIC DNA]</scope>
    <source>
        <strain evidence="1 2">DSM 13587</strain>
    </source>
</reference>
<organism evidence="1 2">
    <name type="scientific">Thiobaca trueperi</name>
    <dbReference type="NCBI Taxonomy" id="127458"/>
    <lineage>
        <taxon>Bacteria</taxon>
        <taxon>Pseudomonadati</taxon>
        <taxon>Pseudomonadota</taxon>
        <taxon>Gammaproteobacteria</taxon>
        <taxon>Chromatiales</taxon>
        <taxon>Chromatiaceae</taxon>
        <taxon>Thiobaca</taxon>
    </lineage>
</organism>
<proteinExistence type="predicted"/>
<name>A0A4R3N0T8_9GAMM</name>
<dbReference type="RefSeq" id="WP_279387993.1">
    <property type="nucleotide sequence ID" value="NZ_SMAO01000005.1"/>
</dbReference>
<dbReference type="Proteomes" id="UP000295717">
    <property type="component" value="Unassembled WGS sequence"/>
</dbReference>
<sequence>MVLGLRCREARTDPAHRELLALAVQAGMASDRQKEWMQDEGLIA</sequence>
<accession>A0A4R3N0T8</accession>
<protein>
    <submittedName>
        <fullName evidence="1">Uncharacterized protein</fullName>
    </submittedName>
</protein>